<accession>A0A4Z0Y649</accession>
<dbReference type="RefSeq" id="WP_135661161.1">
    <property type="nucleotide sequence ID" value="NZ_SRMQ01000019.1"/>
</dbReference>
<protein>
    <submittedName>
        <fullName evidence="1">Uncharacterized protein</fullName>
    </submittedName>
</protein>
<name>A0A4Z0Y649_9FIRM</name>
<evidence type="ECO:0000313" key="1">
    <source>
        <dbReference type="EMBL" id="TGJ75368.1"/>
    </source>
</evidence>
<organism evidence="1 2">
    <name type="scientific">Caproiciproducens galactitolivorans</name>
    <dbReference type="NCBI Taxonomy" id="642589"/>
    <lineage>
        <taxon>Bacteria</taxon>
        <taxon>Bacillati</taxon>
        <taxon>Bacillota</taxon>
        <taxon>Clostridia</taxon>
        <taxon>Eubacteriales</taxon>
        <taxon>Acutalibacteraceae</taxon>
        <taxon>Caproiciproducens</taxon>
    </lineage>
</organism>
<gene>
    <name evidence="1" type="ORF">CAGA_24660</name>
</gene>
<dbReference type="AlphaFoldDB" id="A0A4Z0Y649"/>
<dbReference type="Proteomes" id="UP000297714">
    <property type="component" value="Unassembled WGS sequence"/>
</dbReference>
<comment type="caution">
    <text evidence="1">The sequence shown here is derived from an EMBL/GenBank/DDBJ whole genome shotgun (WGS) entry which is preliminary data.</text>
</comment>
<sequence>MLKHEEIKSREQAATPGPCIQYVQEYFIRKAQKNKHKPVEGLCCDCSHDMCGFCGDWSENEDCPHRKEDGSCWEALDGKDGAE</sequence>
<proteinExistence type="predicted"/>
<keyword evidence="2" id="KW-1185">Reference proteome</keyword>
<reference evidence="1 2" key="1">
    <citation type="submission" date="2019-04" db="EMBL/GenBank/DDBJ databases">
        <authorList>
            <person name="Poehlein A."/>
            <person name="Bengelsdorf F.R."/>
            <person name="Duerre P."/>
            <person name="Daniel R."/>
        </authorList>
    </citation>
    <scope>NUCLEOTIDE SEQUENCE [LARGE SCALE GENOMIC DNA]</scope>
    <source>
        <strain evidence="1 2">BS-1</strain>
    </source>
</reference>
<dbReference type="EMBL" id="SRMQ01000019">
    <property type="protein sequence ID" value="TGJ75368.1"/>
    <property type="molecule type" value="Genomic_DNA"/>
</dbReference>
<evidence type="ECO:0000313" key="2">
    <source>
        <dbReference type="Proteomes" id="UP000297714"/>
    </source>
</evidence>